<dbReference type="InterPro" id="IPR011013">
    <property type="entry name" value="Gal_mutarotase_sf_dom"/>
</dbReference>
<protein>
    <submittedName>
        <fullName evidence="1">Aldose 1-epimerase</fullName>
    </submittedName>
</protein>
<keyword evidence="2" id="KW-1185">Reference proteome</keyword>
<evidence type="ECO:0000313" key="1">
    <source>
        <dbReference type="EMBL" id="MFC5909641.1"/>
    </source>
</evidence>
<dbReference type="InterPro" id="IPR014718">
    <property type="entry name" value="GH-type_carb-bd"/>
</dbReference>
<comment type="caution">
    <text evidence="1">The sequence shown here is derived from an EMBL/GenBank/DDBJ whole genome shotgun (WGS) entry which is preliminary data.</text>
</comment>
<reference evidence="2" key="1">
    <citation type="journal article" date="2019" name="Int. J. Syst. Evol. Microbiol.">
        <title>The Global Catalogue of Microorganisms (GCM) 10K type strain sequencing project: providing services to taxonomists for standard genome sequencing and annotation.</title>
        <authorList>
            <consortium name="The Broad Institute Genomics Platform"/>
            <consortium name="The Broad Institute Genome Sequencing Center for Infectious Disease"/>
            <person name="Wu L."/>
            <person name="Ma J."/>
        </authorList>
    </citation>
    <scope>NUCLEOTIDE SEQUENCE [LARGE SCALE GENOMIC DNA]</scope>
    <source>
        <strain evidence="2">JCM 4816</strain>
    </source>
</reference>
<organism evidence="1 2">
    <name type="scientific">Streptacidiphilus monticola</name>
    <dbReference type="NCBI Taxonomy" id="2161674"/>
    <lineage>
        <taxon>Bacteria</taxon>
        <taxon>Bacillati</taxon>
        <taxon>Actinomycetota</taxon>
        <taxon>Actinomycetes</taxon>
        <taxon>Kitasatosporales</taxon>
        <taxon>Streptomycetaceae</taxon>
        <taxon>Streptacidiphilus</taxon>
    </lineage>
</organism>
<dbReference type="SUPFAM" id="SSF74650">
    <property type="entry name" value="Galactose mutarotase-like"/>
    <property type="match status" value="1"/>
</dbReference>
<dbReference type="Pfam" id="PF01263">
    <property type="entry name" value="Aldose_epim"/>
    <property type="match status" value="1"/>
</dbReference>
<proteinExistence type="predicted"/>
<dbReference type="Proteomes" id="UP001596174">
    <property type="component" value="Unassembled WGS sequence"/>
</dbReference>
<dbReference type="Gene3D" id="2.70.98.10">
    <property type="match status" value="1"/>
</dbReference>
<dbReference type="InterPro" id="IPR008183">
    <property type="entry name" value="Aldose_1/G6P_1-epimerase"/>
</dbReference>
<sequence>MPDSATAVRLHAGDAELTVLPTEGCRVVGFRVGGTELLRTEPVGEDDYRIFSYGSFPMAPWAGRVDRGRWNNGPFRHQLPVDAPPHAIHGTAIRSRWSAAGPATASSAAFFTDLARPWPYPGRITQIFELTERSLRTTLAVEASLDSFPAQVGWHPWFRRRLRPDGPEADLEFAPAWQEERGRDHLPTGRRVRPTEGPWDDCFGMPDGVEATLRWGDEFALTVSADCTYVVVYDAQADALCVEPQTGPPNGLNTHPHLVTPIDPLEATMTWTW</sequence>
<dbReference type="EMBL" id="JBHSQJ010000084">
    <property type="protein sequence ID" value="MFC5909641.1"/>
    <property type="molecule type" value="Genomic_DNA"/>
</dbReference>
<accession>A0ABW1G739</accession>
<name>A0ABW1G739_9ACTN</name>
<dbReference type="RefSeq" id="WP_380585613.1">
    <property type="nucleotide sequence ID" value="NZ_JBHSQJ010000084.1"/>
</dbReference>
<evidence type="ECO:0000313" key="2">
    <source>
        <dbReference type="Proteomes" id="UP001596174"/>
    </source>
</evidence>
<gene>
    <name evidence="1" type="ORF">ACFP3V_20800</name>
</gene>